<dbReference type="SMART" id="SM00343">
    <property type="entry name" value="ZnF_C2HC"/>
    <property type="match status" value="2"/>
</dbReference>
<evidence type="ECO:0000256" key="6">
    <source>
        <dbReference type="ARBA" id="ARBA00022801"/>
    </source>
</evidence>
<dbReference type="InterPro" id="IPR043502">
    <property type="entry name" value="DNA/RNA_pol_sf"/>
</dbReference>
<keyword evidence="7" id="KW-0695">RNA-directed DNA polymerase</keyword>
<dbReference type="InterPro" id="IPR001995">
    <property type="entry name" value="Peptidase_A2_cat"/>
</dbReference>
<keyword evidence="8" id="KW-0479">Metal-binding</keyword>
<dbReference type="PANTHER" id="PTHR37984:SF5">
    <property type="entry name" value="PROTEIN NYNRIN-LIKE"/>
    <property type="match status" value="1"/>
</dbReference>
<dbReference type="EMBL" id="JBJJXI010000101">
    <property type="protein sequence ID" value="KAL3392993.1"/>
    <property type="molecule type" value="Genomic_DNA"/>
</dbReference>
<evidence type="ECO:0000313" key="15">
    <source>
        <dbReference type="Proteomes" id="UP001627154"/>
    </source>
</evidence>
<dbReference type="GO" id="GO:0016787">
    <property type="term" value="F:hydrolase activity"/>
    <property type="evidence" value="ECO:0007669"/>
    <property type="project" value="UniProtKB-KW"/>
</dbReference>
<dbReference type="Gene3D" id="3.30.70.270">
    <property type="match status" value="2"/>
</dbReference>
<dbReference type="FunFam" id="1.10.340.70:FF:000003">
    <property type="entry name" value="Protein CBG25708"/>
    <property type="match status" value="1"/>
</dbReference>
<dbReference type="InterPro" id="IPR041588">
    <property type="entry name" value="Integrase_H2C2"/>
</dbReference>
<dbReference type="Gene3D" id="4.10.60.10">
    <property type="entry name" value="Zinc finger, CCHC-type"/>
    <property type="match status" value="1"/>
</dbReference>
<evidence type="ECO:0000259" key="10">
    <source>
        <dbReference type="PROSITE" id="PS50158"/>
    </source>
</evidence>
<dbReference type="Gene3D" id="3.30.420.10">
    <property type="entry name" value="Ribonuclease H-like superfamily/Ribonuclease H"/>
    <property type="match status" value="1"/>
</dbReference>
<feature type="compositionally biased region" description="Basic and acidic residues" evidence="9">
    <location>
        <begin position="291"/>
        <end position="302"/>
    </location>
</feature>
<dbReference type="GO" id="GO:0003964">
    <property type="term" value="F:RNA-directed DNA polymerase activity"/>
    <property type="evidence" value="ECO:0007669"/>
    <property type="project" value="UniProtKB-KW"/>
</dbReference>
<keyword evidence="4" id="KW-0540">Nuclease</keyword>
<dbReference type="EC" id="2.7.7.49" evidence="1"/>
<evidence type="ECO:0000256" key="4">
    <source>
        <dbReference type="ARBA" id="ARBA00022722"/>
    </source>
</evidence>
<feature type="region of interest" description="Disordered" evidence="9">
    <location>
        <begin position="279"/>
        <end position="310"/>
    </location>
</feature>
<feature type="domain" description="Integrase catalytic" evidence="13">
    <location>
        <begin position="1090"/>
        <end position="1260"/>
    </location>
</feature>
<dbReference type="InterPro" id="IPR001584">
    <property type="entry name" value="Integrase_cat-core"/>
</dbReference>
<keyword evidence="8" id="KW-0863">Zinc-finger</keyword>
<dbReference type="InterPro" id="IPR036397">
    <property type="entry name" value="RNaseH_sf"/>
</dbReference>
<dbReference type="Gene3D" id="3.10.10.10">
    <property type="entry name" value="HIV Type 1 Reverse Transcriptase, subunit A, domain 1"/>
    <property type="match status" value="1"/>
</dbReference>
<evidence type="ECO:0000256" key="7">
    <source>
        <dbReference type="ARBA" id="ARBA00022918"/>
    </source>
</evidence>
<dbReference type="SUPFAM" id="SSF50630">
    <property type="entry name" value="Acid proteases"/>
    <property type="match status" value="1"/>
</dbReference>
<comment type="caution">
    <text evidence="14">The sequence shown here is derived from an EMBL/GenBank/DDBJ whole genome shotgun (WGS) entry which is preliminary data.</text>
</comment>
<dbReference type="InterPro" id="IPR043128">
    <property type="entry name" value="Rev_trsase/Diguanyl_cyclase"/>
</dbReference>
<dbReference type="Pfam" id="PF00078">
    <property type="entry name" value="RVT_1"/>
    <property type="match status" value="1"/>
</dbReference>
<dbReference type="SUPFAM" id="SSF53098">
    <property type="entry name" value="Ribonuclease H-like"/>
    <property type="match status" value="1"/>
</dbReference>
<dbReference type="Gene3D" id="1.10.340.70">
    <property type="match status" value="1"/>
</dbReference>
<gene>
    <name evidence="14" type="ORF">TKK_012681</name>
</gene>
<dbReference type="InterPro" id="IPR036875">
    <property type="entry name" value="Znf_CCHC_sf"/>
</dbReference>
<dbReference type="InterPro" id="IPR041373">
    <property type="entry name" value="RT_RNaseH"/>
</dbReference>
<dbReference type="PROSITE" id="PS50878">
    <property type="entry name" value="RT_POL"/>
    <property type="match status" value="1"/>
</dbReference>
<reference evidence="14 15" key="1">
    <citation type="journal article" date="2024" name="bioRxiv">
        <title>A reference genome for Trichogramma kaykai: A tiny desert-dwelling parasitoid wasp with competing sex-ratio distorters.</title>
        <authorList>
            <person name="Culotta J."/>
            <person name="Lindsey A.R."/>
        </authorList>
    </citation>
    <scope>NUCLEOTIDE SEQUENCE [LARGE SCALE GENOMIC DNA]</scope>
    <source>
        <strain evidence="14 15">KSX58</strain>
    </source>
</reference>
<evidence type="ECO:0000256" key="3">
    <source>
        <dbReference type="ARBA" id="ARBA00022695"/>
    </source>
</evidence>
<evidence type="ECO:0000256" key="9">
    <source>
        <dbReference type="SAM" id="MobiDB-lite"/>
    </source>
</evidence>
<dbReference type="PANTHER" id="PTHR37984">
    <property type="entry name" value="PROTEIN CBG26694"/>
    <property type="match status" value="1"/>
</dbReference>
<dbReference type="CDD" id="cd01647">
    <property type="entry name" value="RT_LTR"/>
    <property type="match status" value="1"/>
</dbReference>
<feature type="domain" description="CCHC-type" evidence="10">
    <location>
        <begin position="336"/>
        <end position="351"/>
    </location>
</feature>
<dbReference type="InterPro" id="IPR050951">
    <property type="entry name" value="Retrovirus_Pol_polyprotein"/>
</dbReference>
<dbReference type="Pfam" id="PF17921">
    <property type="entry name" value="Integrase_H2C2"/>
    <property type="match status" value="1"/>
</dbReference>
<dbReference type="InterPro" id="IPR021109">
    <property type="entry name" value="Peptidase_aspartic_dom_sf"/>
</dbReference>
<feature type="domain" description="Reverse transcriptase" evidence="12">
    <location>
        <begin position="557"/>
        <end position="735"/>
    </location>
</feature>
<protein>
    <recommendedName>
        <fullName evidence="1">RNA-directed DNA polymerase</fullName>
        <ecNumber evidence="1">2.7.7.49</ecNumber>
    </recommendedName>
</protein>
<accession>A0ABD2WIS5</accession>
<evidence type="ECO:0000256" key="1">
    <source>
        <dbReference type="ARBA" id="ARBA00012493"/>
    </source>
</evidence>
<evidence type="ECO:0000256" key="2">
    <source>
        <dbReference type="ARBA" id="ARBA00022679"/>
    </source>
</evidence>
<feature type="region of interest" description="Disordered" evidence="9">
    <location>
        <begin position="1"/>
        <end position="29"/>
    </location>
</feature>
<evidence type="ECO:0000259" key="13">
    <source>
        <dbReference type="PROSITE" id="PS50994"/>
    </source>
</evidence>
<dbReference type="Gene3D" id="2.40.70.10">
    <property type="entry name" value="Acid Proteases"/>
    <property type="match status" value="1"/>
</dbReference>
<evidence type="ECO:0000259" key="12">
    <source>
        <dbReference type="PROSITE" id="PS50878"/>
    </source>
</evidence>
<organism evidence="14 15">
    <name type="scientific">Trichogramma kaykai</name>
    <dbReference type="NCBI Taxonomy" id="54128"/>
    <lineage>
        <taxon>Eukaryota</taxon>
        <taxon>Metazoa</taxon>
        <taxon>Ecdysozoa</taxon>
        <taxon>Arthropoda</taxon>
        <taxon>Hexapoda</taxon>
        <taxon>Insecta</taxon>
        <taxon>Pterygota</taxon>
        <taxon>Neoptera</taxon>
        <taxon>Endopterygota</taxon>
        <taxon>Hymenoptera</taxon>
        <taxon>Apocrita</taxon>
        <taxon>Proctotrupomorpha</taxon>
        <taxon>Chalcidoidea</taxon>
        <taxon>Trichogrammatidae</taxon>
        <taxon>Trichogramma</taxon>
    </lineage>
</organism>
<keyword evidence="3" id="KW-0548">Nucleotidyltransferase</keyword>
<dbReference type="Pfam" id="PF00665">
    <property type="entry name" value="rve"/>
    <property type="match status" value="1"/>
</dbReference>
<keyword evidence="8" id="KW-0862">Zinc</keyword>
<feature type="domain" description="Peptidase A2" evidence="11">
    <location>
        <begin position="399"/>
        <end position="478"/>
    </location>
</feature>
<evidence type="ECO:0000313" key="14">
    <source>
        <dbReference type="EMBL" id="KAL3392993.1"/>
    </source>
</evidence>
<dbReference type="FunFam" id="3.10.20.370:FF:000001">
    <property type="entry name" value="Retrovirus-related Pol polyprotein from transposon 17.6-like protein"/>
    <property type="match status" value="1"/>
</dbReference>
<dbReference type="GO" id="GO:0004519">
    <property type="term" value="F:endonuclease activity"/>
    <property type="evidence" value="ECO:0007669"/>
    <property type="project" value="UniProtKB-KW"/>
</dbReference>
<proteinExistence type="predicted"/>
<dbReference type="PROSITE" id="PS50175">
    <property type="entry name" value="ASP_PROT_RETROV"/>
    <property type="match status" value="1"/>
</dbReference>
<name>A0ABD2WIS5_9HYME</name>
<dbReference type="PROSITE" id="PS50158">
    <property type="entry name" value="ZF_CCHC"/>
    <property type="match status" value="1"/>
</dbReference>
<keyword evidence="5" id="KW-0255">Endonuclease</keyword>
<dbReference type="FunFam" id="3.30.70.270:FF:000026">
    <property type="entry name" value="Transposon Ty3-G Gag-Pol polyprotein"/>
    <property type="match status" value="1"/>
</dbReference>
<dbReference type="SUPFAM" id="SSF57756">
    <property type="entry name" value="Retrovirus zinc finger-like domains"/>
    <property type="match status" value="1"/>
</dbReference>
<keyword evidence="2" id="KW-0808">Transferase</keyword>
<dbReference type="CDD" id="cd09274">
    <property type="entry name" value="RNase_HI_RT_Ty3"/>
    <property type="match status" value="1"/>
</dbReference>
<dbReference type="InterPro" id="IPR001878">
    <property type="entry name" value="Znf_CCHC"/>
</dbReference>
<sequence length="1477" mass="167701">MPKFSPQDSSSDEETENTDNERETADSGNQTANAASALLNLAMSATEVNLAEFVLKPTAYGTFVSKTGLEFVRTEEGNYVLGSLLNPQAANAGNQSIVTVGGNIGKIEEFQGGSDWSIYNERLEQYFSANFVDEQRKVSVLLTSIGSSVYKTLRDLCSPTLPQEKTYEELCETLKKHYSPRISVYKERRQFYRLVQGSSENVSQWYARVKKGAVECQFGAELDNRIKDQFVSGLKEGKVLDRIFEENHSTPLAETLEIALKKEASLMLSSTTSAEINKVYDNKSQPAKSNTDSKKSRGKSENSKQQQQKQQQQRQVCNACGGDNHDFRKCKYRKYKCKICGKQGHLAKVCKTDSKPTNSVVEEVTESSEVCYMNVYNINSNKSNSPFDITILIDSNVKFPMEVDSGAEVSVVPFDAYKKYLSKFEIKNSNRILRYFDDTSPKVIGEIDVQITYKNKTVQHSLVITDENKRKSLFGRDLMFIFGLYVAGIDNVNEHRLDVQNVIDKYASLFDGKLGKFIGRKVSLVLKPGATPIYRKPHTVPFAFKSKVEKELETLEEQGIIFKVSNSEWGTPLVPVLKSDGNIRVCASYNLTVNKYLDDYNYPIPRIEEIFAALEGGEQFTVLDLERGYNQLEVDDKAKMLLAWSTHKGTYAVNRLPFGTKTACSIFQQAIEEVIQGIPKTKNYFDDIIITGSNRSEHLNNLETVLKRAQKFGLKFRLSKCKFLQPQVEYLGHVIDKAGLHKCPSKIEAISKAPEPKNVQEVQALIGMIKYYGKFIPNLATILSPMNDLLKKGRAFEWTASCQLAYDKVKKEIVSDRVLVHFNPELKIKLACDASKVGLGAVLLHVFPDGTEKPICFASRTLIAAEKNYSVIHKEALAIYWSVNKFFQYLKGTHFILSTDHKPLLALLGAEKGIPQMAAGRMQRWAYFLNGFNYTLEYVKGENNSAADGLSRLPLSVNSIACETKCDYFNFLIEDALPIDAKCIRTEVRKDVILSKVYEYVKNGWPSVTDKELKTYANKSHELHIEQGLVMWGYRVIIPKKFRESLLKEIHVTHMGASKMKALARQYFWWPHLDLDIENYAKICDTCNAVATNPNKSVLMKYERCSKALERVHCDFLGPLYGKTYFIIMDAYSKWPEVYYMNNITTENTLHKLRDFCARYGLPETLVSDNGRQLVSNEFENFCKMNKIKHILSAPFHPSTNGAAENAVKSFKLGLKKSLLDPQNKQVHIDTLISRYLLGYRVSPHCTTGETPAKLMLNRELRTRFDALKESVTEIKHSKQIDNYSGNRQIAFSVGDVVWIKDYKCPSKPTWVKAEVIDCLGPRNYLCRTLIERLIHKRHVDQMRKGALLITDEFKKVHNYLNEKSQEIEKNMPKVELSDQAVQDVPVIAYTPTVVESELSNENDLSNEDRTTVCKEKSGNNEVQQIELASKPDMCESMRDSKLKDNIDTATKQEIKLNVNERPKRTIKPVQRLITEC</sequence>
<dbReference type="PROSITE" id="PS50994">
    <property type="entry name" value="INTEGRASE"/>
    <property type="match status" value="1"/>
</dbReference>
<dbReference type="InterPro" id="IPR012337">
    <property type="entry name" value="RNaseH-like_sf"/>
</dbReference>
<evidence type="ECO:0000256" key="5">
    <source>
        <dbReference type="ARBA" id="ARBA00022759"/>
    </source>
</evidence>
<keyword evidence="15" id="KW-1185">Reference proteome</keyword>
<evidence type="ECO:0000259" key="11">
    <source>
        <dbReference type="PROSITE" id="PS50175"/>
    </source>
</evidence>
<dbReference type="InterPro" id="IPR000477">
    <property type="entry name" value="RT_dom"/>
</dbReference>
<dbReference type="Pfam" id="PF17917">
    <property type="entry name" value="RT_RNaseH"/>
    <property type="match status" value="1"/>
</dbReference>
<dbReference type="SUPFAM" id="SSF56672">
    <property type="entry name" value="DNA/RNA polymerases"/>
    <property type="match status" value="1"/>
</dbReference>
<keyword evidence="6" id="KW-0378">Hydrolase</keyword>
<dbReference type="Proteomes" id="UP001627154">
    <property type="component" value="Unassembled WGS sequence"/>
</dbReference>
<dbReference type="GO" id="GO:0042575">
    <property type="term" value="C:DNA polymerase complex"/>
    <property type="evidence" value="ECO:0007669"/>
    <property type="project" value="UniProtKB-ARBA"/>
</dbReference>
<evidence type="ECO:0000256" key="8">
    <source>
        <dbReference type="PROSITE-ProRule" id="PRU00047"/>
    </source>
</evidence>
<dbReference type="GO" id="GO:0008270">
    <property type="term" value="F:zinc ion binding"/>
    <property type="evidence" value="ECO:0007669"/>
    <property type="project" value="UniProtKB-KW"/>
</dbReference>